<feature type="compositionally biased region" description="Basic and acidic residues" evidence="1">
    <location>
        <begin position="239"/>
        <end position="248"/>
    </location>
</feature>
<dbReference type="EMBL" id="CAACVS010000200">
    <property type="protein sequence ID" value="VEU39028.1"/>
    <property type="molecule type" value="Genomic_DNA"/>
</dbReference>
<reference evidence="2 3" key="1">
    <citation type="submission" date="2019-01" db="EMBL/GenBank/DDBJ databases">
        <authorList>
            <person name="Ferrante I. M."/>
        </authorList>
    </citation>
    <scope>NUCLEOTIDE SEQUENCE [LARGE SCALE GENOMIC DNA]</scope>
    <source>
        <strain evidence="2 3">B856</strain>
    </source>
</reference>
<gene>
    <name evidence="2" type="ORF">PSNMU_V1.4_AUG-EV-PASAV3_0058640</name>
</gene>
<evidence type="ECO:0000313" key="3">
    <source>
        <dbReference type="Proteomes" id="UP000291116"/>
    </source>
</evidence>
<protein>
    <submittedName>
        <fullName evidence="2">Uncharacterized protein</fullName>
    </submittedName>
</protein>
<sequence length="347" mass="39933">MTTTTSKRNGHGKGNEKKQNQKQSTTNPAIKRKPFRPNYDYEVDYNDHFETPLNAYTDILPLLDSLETATKSDGAARCCPRPRSEHVLYDPYYCNGSTKGLLEGLGFDKVVHKKRDFYRDIREGRVPDHHTLVTNPPYSDDHKERCLQFCTKQFREKKTAFFLLIPSYVAARSYYRRILGDNVRDVAYLVPHREYSYSHPEGTGHEESPFSSLWFCCIGRERIREWTERHQNGSGVGDAHYRTSNADHRKGRPRFVASFDELVSLGVITLQNRPNPRQRKKMRKLAAQGPGEDGAGNGDGAEQRAKPQTKNKKKWTPATKESVKGKKRSNAKSKYRTTDGKRTKKRF</sequence>
<evidence type="ECO:0000256" key="1">
    <source>
        <dbReference type="SAM" id="MobiDB-lite"/>
    </source>
</evidence>
<dbReference type="OrthoDB" id="203687at2759"/>
<keyword evidence="3" id="KW-1185">Reference proteome</keyword>
<dbReference type="PANTHER" id="PTHR39444">
    <property type="entry name" value="SITE-SPECIFIC DNA-METHYLTRANSFERASE (ADENINE-SPECIFIC)"/>
    <property type="match status" value="1"/>
</dbReference>
<feature type="region of interest" description="Disordered" evidence="1">
    <location>
        <begin position="1"/>
        <end position="37"/>
    </location>
</feature>
<dbReference type="AlphaFoldDB" id="A0A448ZAK6"/>
<accession>A0A448ZAK6</accession>
<feature type="compositionally biased region" description="Basic residues" evidence="1">
    <location>
        <begin position="325"/>
        <end position="335"/>
    </location>
</feature>
<evidence type="ECO:0000313" key="2">
    <source>
        <dbReference type="EMBL" id="VEU39028.1"/>
    </source>
</evidence>
<name>A0A448ZAK6_9STRA</name>
<feature type="region of interest" description="Disordered" evidence="1">
    <location>
        <begin position="229"/>
        <end position="249"/>
    </location>
</feature>
<dbReference type="PANTHER" id="PTHR39444:SF3">
    <property type="entry name" value="SITE-SPECIFIC DNA-METHYLTRANSFERASE (ADENINE-SPECIFIC)"/>
    <property type="match status" value="1"/>
</dbReference>
<organism evidence="2 3">
    <name type="scientific">Pseudo-nitzschia multistriata</name>
    <dbReference type="NCBI Taxonomy" id="183589"/>
    <lineage>
        <taxon>Eukaryota</taxon>
        <taxon>Sar</taxon>
        <taxon>Stramenopiles</taxon>
        <taxon>Ochrophyta</taxon>
        <taxon>Bacillariophyta</taxon>
        <taxon>Bacillariophyceae</taxon>
        <taxon>Bacillariophycidae</taxon>
        <taxon>Bacillariales</taxon>
        <taxon>Bacillariaceae</taxon>
        <taxon>Pseudo-nitzschia</taxon>
    </lineage>
</organism>
<proteinExistence type="predicted"/>
<dbReference type="Proteomes" id="UP000291116">
    <property type="component" value="Unassembled WGS sequence"/>
</dbReference>
<feature type="region of interest" description="Disordered" evidence="1">
    <location>
        <begin position="270"/>
        <end position="347"/>
    </location>
</feature>